<dbReference type="EMBL" id="QHJQ01000013">
    <property type="protein sequence ID" value="PXA03051.1"/>
    <property type="molecule type" value="Genomic_DNA"/>
</dbReference>
<feature type="transmembrane region" description="Helical" evidence="5">
    <location>
        <begin position="12"/>
        <end position="32"/>
    </location>
</feature>
<reference evidence="6 7" key="1">
    <citation type="submission" date="2018-05" db="EMBL/GenBank/DDBJ databases">
        <title>Coraliomargarita sinensis sp. nov., isolated from a marine solar saltern.</title>
        <authorList>
            <person name="Zhou L.Y."/>
        </authorList>
    </citation>
    <scope>NUCLEOTIDE SEQUENCE [LARGE SCALE GENOMIC DNA]</scope>
    <source>
        <strain evidence="6 7">WN38</strain>
    </source>
</reference>
<dbReference type="SUPFAM" id="SSF103473">
    <property type="entry name" value="MFS general substrate transporter"/>
    <property type="match status" value="1"/>
</dbReference>
<dbReference type="PANTHER" id="PTHR12778:SF9">
    <property type="entry name" value="ACETYL-COENZYME A TRANSPORTER 1"/>
    <property type="match status" value="1"/>
</dbReference>
<dbReference type="InterPro" id="IPR004752">
    <property type="entry name" value="AmpG_permease/AT-1"/>
</dbReference>
<dbReference type="InParanoid" id="A0A317ZI53"/>
<feature type="transmembrane region" description="Helical" evidence="5">
    <location>
        <begin position="264"/>
        <end position="286"/>
    </location>
</feature>
<dbReference type="Proteomes" id="UP000247099">
    <property type="component" value="Unassembled WGS sequence"/>
</dbReference>
<feature type="transmembrane region" description="Helical" evidence="5">
    <location>
        <begin position="44"/>
        <end position="62"/>
    </location>
</feature>
<proteinExistence type="predicted"/>
<evidence type="ECO:0008006" key="8">
    <source>
        <dbReference type="Google" id="ProtNLM"/>
    </source>
</evidence>
<feature type="transmembrane region" description="Helical" evidence="5">
    <location>
        <begin position="82"/>
        <end position="101"/>
    </location>
</feature>
<comment type="subcellular location">
    <subcellularLocation>
        <location evidence="1">Membrane</location>
        <topology evidence="1">Multi-pass membrane protein</topology>
    </subcellularLocation>
</comment>
<protein>
    <recommendedName>
        <fullName evidence="8">Major facilitator superfamily (MFS) profile domain-containing protein</fullName>
    </recommendedName>
</protein>
<keyword evidence="4 5" id="KW-0472">Membrane</keyword>
<organism evidence="6 7">
    <name type="scientific">Coraliomargarita sinensis</name>
    <dbReference type="NCBI Taxonomy" id="2174842"/>
    <lineage>
        <taxon>Bacteria</taxon>
        <taxon>Pseudomonadati</taxon>
        <taxon>Verrucomicrobiota</taxon>
        <taxon>Opitutia</taxon>
        <taxon>Puniceicoccales</taxon>
        <taxon>Coraliomargaritaceae</taxon>
        <taxon>Coraliomargarita</taxon>
    </lineage>
</organism>
<dbReference type="GO" id="GO:0016020">
    <property type="term" value="C:membrane"/>
    <property type="evidence" value="ECO:0007669"/>
    <property type="project" value="UniProtKB-SubCell"/>
</dbReference>
<keyword evidence="7" id="KW-1185">Reference proteome</keyword>
<dbReference type="InterPro" id="IPR036259">
    <property type="entry name" value="MFS_trans_sf"/>
</dbReference>
<gene>
    <name evidence="6" type="ORF">DDZ13_14125</name>
</gene>
<sequence>MNLLASKPGRLVAFGGLYLSEGIPGGFLMMAIATEIQRRGMEGASIYSAFIALLALPWVFKFMMGPFVDNIRLKRFGARKQWIVLSQSIMVLALGMAMFFLPETIDVPENEVKGILATIEGLYLSGIVLFGGLLFLHNFFAATQDAAIDAMACQVLREEERGLANGVMFSCTHAGYLLGGSGALWLKGSFGSFEASSMVVLAFMGCILTGVIFLIKEKSAAQEIADGELPAPEPGHSGWQAAKEQIIDYFKTIWKDIFLSKNGILSVMLALTPIGALALSMLLSTLMAPRLGMTDNEIAALNTASTFVFIPFCLLGGWLSDRFDRRVVLGITASMTVIPSLWIGWQFKQAGWDHPPEAIDGTWPREEALIVSWWIATLAFSVFNGLKYAVKNALYMDIVTPKIAATQFTALMAFTNLTNIYSKLWQGQALDTINGWNWTVWNLIYVDAGIGLLFLIVLYFIKPTPREKRAPDIAA</sequence>
<keyword evidence="3 5" id="KW-1133">Transmembrane helix</keyword>
<dbReference type="PANTHER" id="PTHR12778">
    <property type="entry name" value="SOLUTE CARRIER FAMILY 33 ACETYL-COA TRANSPORTER -RELATED"/>
    <property type="match status" value="1"/>
</dbReference>
<dbReference type="FunCoup" id="A0A317ZI53">
    <property type="interactions" value="103"/>
</dbReference>
<accession>A0A317ZI53</accession>
<feature type="transmembrane region" description="Helical" evidence="5">
    <location>
        <begin position="198"/>
        <end position="215"/>
    </location>
</feature>
<feature type="transmembrane region" description="Helical" evidence="5">
    <location>
        <begin position="370"/>
        <end position="390"/>
    </location>
</feature>
<evidence type="ECO:0000256" key="2">
    <source>
        <dbReference type="ARBA" id="ARBA00022692"/>
    </source>
</evidence>
<evidence type="ECO:0000256" key="1">
    <source>
        <dbReference type="ARBA" id="ARBA00004141"/>
    </source>
</evidence>
<evidence type="ECO:0000313" key="7">
    <source>
        <dbReference type="Proteomes" id="UP000247099"/>
    </source>
</evidence>
<evidence type="ECO:0000256" key="5">
    <source>
        <dbReference type="SAM" id="Phobius"/>
    </source>
</evidence>
<feature type="transmembrane region" description="Helical" evidence="5">
    <location>
        <begin position="402"/>
        <end position="421"/>
    </location>
</feature>
<comment type="caution">
    <text evidence="6">The sequence shown here is derived from an EMBL/GenBank/DDBJ whole genome shotgun (WGS) entry which is preliminary data.</text>
</comment>
<dbReference type="OrthoDB" id="9787815at2"/>
<evidence type="ECO:0000313" key="6">
    <source>
        <dbReference type="EMBL" id="PXA03051.1"/>
    </source>
</evidence>
<dbReference type="InterPro" id="IPR011701">
    <property type="entry name" value="MFS"/>
</dbReference>
<dbReference type="RefSeq" id="WP_110132105.1">
    <property type="nucleotide sequence ID" value="NZ_QHJQ01000013.1"/>
</dbReference>
<evidence type="ECO:0000256" key="4">
    <source>
        <dbReference type="ARBA" id="ARBA00023136"/>
    </source>
</evidence>
<name>A0A317ZI53_9BACT</name>
<dbReference type="Gene3D" id="1.20.1250.20">
    <property type="entry name" value="MFS general substrate transporter like domains"/>
    <property type="match status" value="2"/>
</dbReference>
<dbReference type="AlphaFoldDB" id="A0A317ZI53"/>
<keyword evidence="2 5" id="KW-0812">Transmembrane</keyword>
<dbReference type="Pfam" id="PF07690">
    <property type="entry name" value="MFS_1"/>
    <property type="match status" value="1"/>
</dbReference>
<evidence type="ECO:0000256" key="3">
    <source>
        <dbReference type="ARBA" id="ARBA00022989"/>
    </source>
</evidence>
<dbReference type="GO" id="GO:0022857">
    <property type="term" value="F:transmembrane transporter activity"/>
    <property type="evidence" value="ECO:0007669"/>
    <property type="project" value="InterPro"/>
</dbReference>
<feature type="transmembrane region" description="Helical" evidence="5">
    <location>
        <begin position="327"/>
        <end position="345"/>
    </location>
</feature>
<feature type="transmembrane region" description="Helical" evidence="5">
    <location>
        <begin position="163"/>
        <end position="186"/>
    </location>
</feature>
<feature type="transmembrane region" description="Helical" evidence="5">
    <location>
        <begin position="121"/>
        <end position="142"/>
    </location>
</feature>
<feature type="transmembrane region" description="Helical" evidence="5">
    <location>
        <begin position="298"/>
        <end position="320"/>
    </location>
</feature>
<feature type="transmembrane region" description="Helical" evidence="5">
    <location>
        <begin position="441"/>
        <end position="461"/>
    </location>
</feature>